<dbReference type="GO" id="GO:0000981">
    <property type="term" value="F:DNA-binding transcription factor activity, RNA polymerase II-specific"/>
    <property type="evidence" value="ECO:0007669"/>
    <property type="project" value="InterPro"/>
</dbReference>
<dbReference type="PANTHER" id="PTHR47540:SF6">
    <property type="entry name" value="ZN(II)2CYS6 TRANSCRIPTION FACTOR (EUROFUNG)"/>
    <property type="match status" value="1"/>
</dbReference>
<dbReference type="AlphaFoldDB" id="A0A427YKV9"/>
<dbReference type="STRING" id="1890683.A0A427YKV9"/>
<dbReference type="GO" id="GO:0045944">
    <property type="term" value="P:positive regulation of transcription by RNA polymerase II"/>
    <property type="evidence" value="ECO:0007669"/>
    <property type="project" value="TreeGrafter"/>
</dbReference>
<dbReference type="InterPro" id="IPR051711">
    <property type="entry name" value="Stress_Response_Reg"/>
</dbReference>
<dbReference type="EMBL" id="RSCD01000007">
    <property type="protein sequence ID" value="RSH91706.1"/>
    <property type="molecule type" value="Genomic_DNA"/>
</dbReference>
<dbReference type="Pfam" id="PF00172">
    <property type="entry name" value="Zn_clus"/>
    <property type="match status" value="1"/>
</dbReference>
<sequence>MDEHALDSQQQADNDALASAVGAAAHQLGLGSIDESGPGHHFHHQLQQPDFSQGHKDQDDHESVDVHGLDIPTLDEDDDDVMHGDDLDLGLGSLTPGQDLGKGAFGRPPSIRKACDLCHAAKQKCSGDRPSCTRCAAGGWQCVYAPRQRRRTVPKEQRLAQAQLDAQRVHMQSISNQNPQTAKKRKLGSRDSLGGFASEGMDMKMAMGMAMDMGLTGEEEGEEMLTMTDDQMLESIAIDGYLADLPLATFHHNLPYQAPPAAADTNFNPEDFQTGGDNAFQAGDMDQHTTSALRDAIFSLNESSGGAAAHVEGTGDGEHGDGHGDNEPMDPHLALLDLSHAMPEARSRAEARFQHASHSDRLRPPCPIATALPLSRQLPSLLDLPSSDPPQLALLSRTTTILTFPFPPIDSSAVGSSAQITLHGARLSGTGLSEAIEQHIVGVVWDSWRAAVREVFANFERKAQEVITTTAMAIAQEGGPLQSSPETQRAGLMFQAMSRLVTAMDEVEGN</sequence>
<dbReference type="Proteomes" id="UP000279259">
    <property type="component" value="Unassembled WGS sequence"/>
</dbReference>
<dbReference type="SMART" id="SM00066">
    <property type="entry name" value="GAL4"/>
    <property type="match status" value="1"/>
</dbReference>
<evidence type="ECO:0000259" key="7">
    <source>
        <dbReference type="PROSITE" id="PS50048"/>
    </source>
</evidence>
<reference evidence="8 9" key="1">
    <citation type="submission" date="2018-11" db="EMBL/GenBank/DDBJ databases">
        <title>Genome sequence of Saitozyma podzolica DSM 27192.</title>
        <authorList>
            <person name="Aliyu H."/>
            <person name="Gorte O."/>
            <person name="Ochsenreither K."/>
        </authorList>
    </citation>
    <scope>NUCLEOTIDE SEQUENCE [LARGE SCALE GENOMIC DNA]</scope>
    <source>
        <strain evidence="8 9">DSM 27192</strain>
    </source>
</reference>
<dbReference type="PROSITE" id="PS50048">
    <property type="entry name" value="ZN2_CY6_FUNGAL_2"/>
    <property type="match status" value="1"/>
</dbReference>
<evidence type="ECO:0000256" key="1">
    <source>
        <dbReference type="ARBA" id="ARBA00004123"/>
    </source>
</evidence>
<accession>A0A427YKV9</accession>
<keyword evidence="2" id="KW-0805">Transcription regulation</keyword>
<comment type="caution">
    <text evidence="8">The sequence shown here is derived from an EMBL/GenBank/DDBJ whole genome shotgun (WGS) entry which is preliminary data.</text>
</comment>
<dbReference type="Gene3D" id="4.10.240.10">
    <property type="entry name" value="Zn(2)-C6 fungal-type DNA-binding domain"/>
    <property type="match status" value="1"/>
</dbReference>
<organism evidence="8 9">
    <name type="scientific">Saitozyma podzolica</name>
    <dbReference type="NCBI Taxonomy" id="1890683"/>
    <lineage>
        <taxon>Eukaryota</taxon>
        <taxon>Fungi</taxon>
        <taxon>Dikarya</taxon>
        <taxon>Basidiomycota</taxon>
        <taxon>Agaricomycotina</taxon>
        <taxon>Tremellomycetes</taxon>
        <taxon>Tremellales</taxon>
        <taxon>Trimorphomycetaceae</taxon>
        <taxon>Saitozyma</taxon>
    </lineage>
</organism>
<feature type="region of interest" description="Disordered" evidence="6">
    <location>
        <begin position="172"/>
        <end position="195"/>
    </location>
</feature>
<keyword evidence="5" id="KW-0539">Nucleus</keyword>
<keyword evidence="9" id="KW-1185">Reference proteome</keyword>
<feature type="region of interest" description="Disordered" evidence="6">
    <location>
        <begin position="1"/>
        <end position="64"/>
    </location>
</feature>
<evidence type="ECO:0000256" key="2">
    <source>
        <dbReference type="ARBA" id="ARBA00023015"/>
    </source>
</evidence>
<keyword evidence="4" id="KW-0804">Transcription</keyword>
<dbReference type="OrthoDB" id="2441642at2759"/>
<protein>
    <recommendedName>
        <fullName evidence="7">Zn(2)-C6 fungal-type domain-containing protein</fullName>
    </recommendedName>
</protein>
<dbReference type="GO" id="GO:0043565">
    <property type="term" value="F:sequence-specific DNA binding"/>
    <property type="evidence" value="ECO:0007669"/>
    <property type="project" value="TreeGrafter"/>
</dbReference>
<dbReference type="InterPro" id="IPR001138">
    <property type="entry name" value="Zn2Cys6_DnaBD"/>
</dbReference>
<gene>
    <name evidence="8" type="ORF">EHS25_009075</name>
</gene>
<name>A0A427YKV9_9TREE</name>
<comment type="subcellular location">
    <subcellularLocation>
        <location evidence="1">Nucleus</location>
    </subcellularLocation>
</comment>
<dbReference type="CDD" id="cd00067">
    <property type="entry name" value="GAL4"/>
    <property type="match status" value="1"/>
</dbReference>
<dbReference type="GO" id="GO:0008270">
    <property type="term" value="F:zinc ion binding"/>
    <property type="evidence" value="ECO:0007669"/>
    <property type="project" value="InterPro"/>
</dbReference>
<dbReference type="SUPFAM" id="SSF57701">
    <property type="entry name" value="Zn2/Cys6 DNA-binding domain"/>
    <property type="match status" value="1"/>
</dbReference>
<feature type="domain" description="Zn(2)-C6 fungal-type" evidence="7">
    <location>
        <begin position="114"/>
        <end position="144"/>
    </location>
</feature>
<feature type="compositionally biased region" description="Basic and acidic residues" evidence="6">
    <location>
        <begin position="53"/>
        <end position="64"/>
    </location>
</feature>
<evidence type="ECO:0000256" key="4">
    <source>
        <dbReference type="ARBA" id="ARBA00023163"/>
    </source>
</evidence>
<keyword evidence="3" id="KW-0238">DNA-binding</keyword>
<dbReference type="PANTHER" id="PTHR47540">
    <property type="entry name" value="THIAMINE REPRESSIBLE GENES REGULATORY PROTEIN THI5"/>
    <property type="match status" value="1"/>
</dbReference>
<feature type="compositionally biased region" description="Basic and acidic residues" evidence="6">
    <location>
        <begin position="316"/>
        <end position="326"/>
    </location>
</feature>
<evidence type="ECO:0000256" key="6">
    <source>
        <dbReference type="SAM" id="MobiDB-lite"/>
    </source>
</evidence>
<evidence type="ECO:0000256" key="3">
    <source>
        <dbReference type="ARBA" id="ARBA00023125"/>
    </source>
</evidence>
<dbReference type="InterPro" id="IPR036864">
    <property type="entry name" value="Zn2-C6_fun-type_DNA-bd_sf"/>
</dbReference>
<evidence type="ECO:0000313" key="8">
    <source>
        <dbReference type="EMBL" id="RSH91706.1"/>
    </source>
</evidence>
<feature type="region of interest" description="Disordered" evidence="6">
    <location>
        <begin position="304"/>
        <end position="326"/>
    </location>
</feature>
<dbReference type="PROSITE" id="PS00463">
    <property type="entry name" value="ZN2_CY6_FUNGAL_1"/>
    <property type="match status" value="1"/>
</dbReference>
<proteinExistence type="predicted"/>
<evidence type="ECO:0000256" key="5">
    <source>
        <dbReference type="ARBA" id="ARBA00023242"/>
    </source>
</evidence>
<dbReference type="GO" id="GO:0005634">
    <property type="term" value="C:nucleus"/>
    <property type="evidence" value="ECO:0007669"/>
    <property type="project" value="UniProtKB-SubCell"/>
</dbReference>
<evidence type="ECO:0000313" key="9">
    <source>
        <dbReference type="Proteomes" id="UP000279259"/>
    </source>
</evidence>
<feature type="compositionally biased region" description="Polar residues" evidence="6">
    <location>
        <begin position="172"/>
        <end position="181"/>
    </location>
</feature>